<feature type="domain" description="Orc1-like AAA ATPase" evidence="3">
    <location>
        <begin position="268"/>
        <end position="414"/>
    </location>
</feature>
<dbReference type="GO" id="GO:0043531">
    <property type="term" value="F:ADP binding"/>
    <property type="evidence" value="ECO:0007669"/>
    <property type="project" value="InterPro"/>
</dbReference>
<dbReference type="OrthoDB" id="626167at2759"/>
<dbReference type="Pfam" id="PF14479">
    <property type="entry name" value="HeLo"/>
    <property type="match status" value="1"/>
</dbReference>
<dbReference type="Gene3D" id="1.25.40.10">
    <property type="entry name" value="Tetratricopeptide repeat domain"/>
    <property type="match status" value="2"/>
</dbReference>
<keyword evidence="1" id="KW-0802">TPR repeat</keyword>
<dbReference type="Proteomes" id="UP000267821">
    <property type="component" value="Unassembled WGS sequence"/>
</dbReference>
<feature type="domain" description="DUF7779" evidence="5">
    <location>
        <begin position="543"/>
        <end position="621"/>
    </location>
</feature>
<dbReference type="InterPro" id="IPR011990">
    <property type="entry name" value="TPR-like_helical_dom_sf"/>
</dbReference>
<dbReference type="PRINTS" id="PR00381">
    <property type="entry name" value="KINESINLIGHT"/>
</dbReference>
<dbReference type="InterPro" id="IPR056681">
    <property type="entry name" value="DUF7779"/>
</dbReference>
<dbReference type="PANTHER" id="PTHR46082:SF6">
    <property type="entry name" value="AAA+ ATPASE DOMAIN-CONTAINING PROTEIN-RELATED"/>
    <property type="match status" value="1"/>
</dbReference>
<feature type="domain" description="Prion-inhibition and propagation HeLo" evidence="4">
    <location>
        <begin position="5"/>
        <end position="250"/>
    </location>
</feature>
<reference evidence="6 7" key="1">
    <citation type="journal article" date="2018" name="Nat. Ecol. Evol.">
        <title>Pezizomycetes genomes reveal the molecular basis of ectomycorrhizal truffle lifestyle.</title>
        <authorList>
            <person name="Murat C."/>
            <person name="Payen T."/>
            <person name="Noel B."/>
            <person name="Kuo A."/>
            <person name="Morin E."/>
            <person name="Chen J."/>
            <person name="Kohler A."/>
            <person name="Krizsan K."/>
            <person name="Balestrini R."/>
            <person name="Da Silva C."/>
            <person name="Montanini B."/>
            <person name="Hainaut M."/>
            <person name="Levati E."/>
            <person name="Barry K.W."/>
            <person name="Belfiori B."/>
            <person name="Cichocki N."/>
            <person name="Clum A."/>
            <person name="Dockter R.B."/>
            <person name="Fauchery L."/>
            <person name="Guy J."/>
            <person name="Iotti M."/>
            <person name="Le Tacon F."/>
            <person name="Lindquist E.A."/>
            <person name="Lipzen A."/>
            <person name="Malagnac F."/>
            <person name="Mello A."/>
            <person name="Molinier V."/>
            <person name="Miyauchi S."/>
            <person name="Poulain J."/>
            <person name="Riccioni C."/>
            <person name="Rubini A."/>
            <person name="Sitrit Y."/>
            <person name="Splivallo R."/>
            <person name="Traeger S."/>
            <person name="Wang M."/>
            <person name="Zifcakova L."/>
            <person name="Wipf D."/>
            <person name="Zambonelli A."/>
            <person name="Paolocci F."/>
            <person name="Nowrousian M."/>
            <person name="Ottonello S."/>
            <person name="Baldrian P."/>
            <person name="Spatafora J.W."/>
            <person name="Henrissat B."/>
            <person name="Nagy L.G."/>
            <person name="Aury J.M."/>
            <person name="Wincker P."/>
            <person name="Grigoriev I.V."/>
            <person name="Bonfante P."/>
            <person name="Martin F.M."/>
        </authorList>
    </citation>
    <scope>NUCLEOTIDE SEQUENCE [LARGE SCALE GENOMIC DNA]</scope>
    <source>
        <strain evidence="6 7">ATCC MYA-4762</strain>
    </source>
</reference>
<evidence type="ECO:0000256" key="2">
    <source>
        <dbReference type="SAM" id="MobiDB-lite"/>
    </source>
</evidence>
<evidence type="ECO:0000313" key="7">
    <source>
        <dbReference type="Proteomes" id="UP000267821"/>
    </source>
</evidence>
<gene>
    <name evidence="6" type="ORF">L211DRAFT_829658</name>
</gene>
<evidence type="ECO:0000259" key="4">
    <source>
        <dbReference type="Pfam" id="PF14479"/>
    </source>
</evidence>
<dbReference type="PANTHER" id="PTHR46082">
    <property type="entry name" value="ATP/GTP-BINDING PROTEIN-RELATED"/>
    <property type="match status" value="1"/>
</dbReference>
<accession>A0A3N4LB86</accession>
<dbReference type="STRING" id="1051890.A0A3N4LB86"/>
<dbReference type="InterPro" id="IPR038305">
    <property type="entry name" value="HeLo_sf"/>
</dbReference>
<dbReference type="InterPro" id="IPR053137">
    <property type="entry name" value="NLR-like"/>
</dbReference>
<evidence type="ECO:0000259" key="5">
    <source>
        <dbReference type="Pfam" id="PF25000"/>
    </source>
</evidence>
<dbReference type="InParanoid" id="A0A3N4LB86"/>
<sequence length="924" mass="104513">MDPAGLTIGVVSLAGQLAKAATDCYKIFDDMSDVGTTYDSIVHKLRTEGLRLKGWEEAWGLGNDNNQSRLDPKDYRYRYATATLARIVAAFASVDKLQARYGIAVKEANCKSSLILEAEEPKPRWRSRLSIPMPFRPRSKSHSKSPLRNANTEQVIPTIQETDLHLLENPCVLGNQQLLPGLSEEISSMTDAMGRLQQSLSMYRKLRWVVADKAKLDDLLRTLTSLNDGLFHVLPTSPGPVYQAKSQVSTLKLSFDIPFLLDVRKSSEFVGREYLIESLKQNVEEGKHTQNIIVLYGTGGMGKTQLALEYIHQHYRDYTSVFWINAASDQTTILGFTQVMQRLIQHHAELSEDYSHIGRLLGMAGKLDSNGCFEVTQPSEEQYVVDAVKRWFASLENTNWLLVFDNLDDLDSVDIEEYIPACNHGTVIITSRRRDLQQGRRGFEVQQMQPIEAIQLLLMACAMPKFEDLVLSDQTTASTIVQELGYLPLALDQAGAYIHMSQYSLGRYLKAYQSNASYLLSKGWKGGKQDRSVFATWEISFNAIQETNPEAAKLLLICGFLNNEDISEELLKRGLNLEPQDLEDAIRTLLSYSLAKRSSNDDSFSIHPLVHSWAKLRLESEPQKEIDIAREAFEVVVSGVDKSNERRTEDWIFERRVMLHIDAIAKHMAQYAEVSNMNMQDGSRSLGDVYSRHGRHNEALGWYRWALAGYEKALGVDHPSTLTTAYNMASVYDDQGQYEKALEWYWRALAGEEKTLGVDHPDTLTTVNNMAVVFDKQRQYEKALEWYGRALAGEEKALGVDHPSTLTTVHNMALVFDNQGQYEKALEWYGRALAGEEKALGVDHPDTLTTVQNMALVFDNQGQYEKALEWYGRSLAGREKVLGVDHPRHASYNSSLIWLHEVTWQAEQGQILRMRLHVPHGPSN</sequence>
<dbReference type="AlphaFoldDB" id="A0A3N4LB86"/>
<dbReference type="InterPro" id="IPR041664">
    <property type="entry name" value="AAA_16"/>
</dbReference>
<dbReference type="SUPFAM" id="SSF48452">
    <property type="entry name" value="TPR-like"/>
    <property type="match status" value="2"/>
</dbReference>
<dbReference type="SMART" id="SM00028">
    <property type="entry name" value="TPR"/>
    <property type="match status" value="4"/>
</dbReference>
<protein>
    <submittedName>
        <fullName evidence="6">TPR-like protein</fullName>
    </submittedName>
</protein>
<feature type="repeat" description="TPR" evidence="1">
    <location>
        <begin position="722"/>
        <end position="755"/>
    </location>
</feature>
<proteinExistence type="predicted"/>
<name>A0A3N4LB86_9PEZI</name>
<feature type="repeat" description="TPR" evidence="1">
    <location>
        <begin position="806"/>
        <end position="839"/>
    </location>
</feature>
<dbReference type="Pfam" id="PF13191">
    <property type="entry name" value="AAA_16"/>
    <property type="match status" value="1"/>
</dbReference>
<dbReference type="PROSITE" id="PS50005">
    <property type="entry name" value="TPR"/>
    <property type="match status" value="2"/>
</dbReference>
<dbReference type="Gene3D" id="3.40.50.300">
    <property type="entry name" value="P-loop containing nucleotide triphosphate hydrolases"/>
    <property type="match status" value="1"/>
</dbReference>
<dbReference type="Pfam" id="PF13424">
    <property type="entry name" value="TPR_12"/>
    <property type="match status" value="2"/>
</dbReference>
<dbReference type="Pfam" id="PF13374">
    <property type="entry name" value="TPR_10"/>
    <property type="match status" value="1"/>
</dbReference>
<dbReference type="Pfam" id="PF25000">
    <property type="entry name" value="DUF7779"/>
    <property type="match status" value="1"/>
</dbReference>
<dbReference type="InterPro" id="IPR027417">
    <property type="entry name" value="P-loop_NTPase"/>
</dbReference>
<organism evidence="6 7">
    <name type="scientific">Terfezia boudieri ATCC MYA-4762</name>
    <dbReference type="NCBI Taxonomy" id="1051890"/>
    <lineage>
        <taxon>Eukaryota</taxon>
        <taxon>Fungi</taxon>
        <taxon>Dikarya</taxon>
        <taxon>Ascomycota</taxon>
        <taxon>Pezizomycotina</taxon>
        <taxon>Pezizomycetes</taxon>
        <taxon>Pezizales</taxon>
        <taxon>Pezizaceae</taxon>
        <taxon>Terfezia</taxon>
    </lineage>
</organism>
<dbReference type="Gene3D" id="1.20.120.1020">
    <property type="entry name" value="Prion-inhibition and propagation, HeLo domain"/>
    <property type="match status" value="1"/>
</dbReference>
<evidence type="ECO:0000313" key="6">
    <source>
        <dbReference type="EMBL" id="RPB20140.1"/>
    </source>
</evidence>
<feature type="region of interest" description="Disordered" evidence="2">
    <location>
        <begin position="129"/>
        <end position="150"/>
    </location>
</feature>
<dbReference type="InterPro" id="IPR019734">
    <property type="entry name" value="TPR_rpt"/>
</dbReference>
<dbReference type="InterPro" id="IPR029498">
    <property type="entry name" value="HeLo_dom"/>
</dbReference>
<keyword evidence="7" id="KW-1185">Reference proteome</keyword>
<dbReference type="EMBL" id="ML121576">
    <property type="protein sequence ID" value="RPB20140.1"/>
    <property type="molecule type" value="Genomic_DNA"/>
</dbReference>
<evidence type="ECO:0000256" key="1">
    <source>
        <dbReference type="PROSITE-ProRule" id="PRU00339"/>
    </source>
</evidence>
<dbReference type="SUPFAM" id="SSF52540">
    <property type="entry name" value="P-loop containing nucleoside triphosphate hydrolases"/>
    <property type="match status" value="1"/>
</dbReference>
<evidence type="ECO:0000259" key="3">
    <source>
        <dbReference type="Pfam" id="PF13191"/>
    </source>
</evidence>